<dbReference type="PANTHER" id="PTHR13887:SF14">
    <property type="entry name" value="DISULFIDE BOND FORMATION PROTEIN D"/>
    <property type="match status" value="1"/>
</dbReference>
<gene>
    <name evidence="8" type="ordered locus">DaAHT2_0455</name>
</gene>
<keyword evidence="4" id="KW-1015">Disulfide bond</keyword>
<dbReference type="Proteomes" id="UP000001508">
    <property type="component" value="Chromosome"/>
</dbReference>
<dbReference type="KEGG" id="dak:DaAHT2_0455"/>
<dbReference type="SUPFAM" id="SSF52833">
    <property type="entry name" value="Thioredoxin-like"/>
    <property type="match status" value="1"/>
</dbReference>
<dbReference type="InterPro" id="IPR012336">
    <property type="entry name" value="Thioredoxin-like_fold"/>
</dbReference>
<dbReference type="OrthoDB" id="9784686at2"/>
<accession>D6Z004</accession>
<evidence type="ECO:0000256" key="1">
    <source>
        <dbReference type="ARBA" id="ARBA00005791"/>
    </source>
</evidence>
<evidence type="ECO:0000256" key="5">
    <source>
        <dbReference type="ARBA" id="ARBA00023284"/>
    </source>
</evidence>
<keyword evidence="3" id="KW-0560">Oxidoreductase</keyword>
<dbReference type="eggNOG" id="COG1651">
    <property type="taxonomic scope" value="Bacteria"/>
</dbReference>
<proteinExistence type="inferred from homology"/>
<comment type="similarity">
    <text evidence="1">Belongs to the thioredoxin family. DsbA subfamily.</text>
</comment>
<dbReference type="Gene3D" id="3.40.30.10">
    <property type="entry name" value="Glutaredoxin"/>
    <property type="match status" value="1"/>
</dbReference>
<evidence type="ECO:0000256" key="3">
    <source>
        <dbReference type="ARBA" id="ARBA00023002"/>
    </source>
</evidence>
<dbReference type="HOGENOM" id="CLU_968842_0_0_7"/>
<dbReference type="EMBL" id="CP001940">
    <property type="protein sequence ID" value="ADH85161.1"/>
    <property type="molecule type" value="Genomic_DNA"/>
</dbReference>
<dbReference type="InParanoid" id="D6Z004"/>
<feature type="signal peptide" evidence="6">
    <location>
        <begin position="1"/>
        <end position="26"/>
    </location>
</feature>
<evidence type="ECO:0000256" key="2">
    <source>
        <dbReference type="ARBA" id="ARBA00022729"/>
    </source>
</evidence>
<dbReference type="AlphaFoldDB" id="D6Z004"/>
<feature type="domain" description="Thioredoxin" evidence="7">
    <location>
        <begin position="107"/>
        <end position="285"/>
    </location>
</feature>
<dbReference type="STRING" id="589865.DaAHT2_0455"/>
<keyword evidence="2 6" id="KW-0732">Signal</keyword>
<evidence type="ECO:0000313" key="8">
    <source>
        <dbReference type="EMBL" id="ADH85161.1"/>
    </source>
</evidence>
<dbReference type="RefSeq" id="WP_013162692.1">
    <property type="nucleotide sequence ID" value="NC_014216.1"/>
</dbReference>
<dbReference type="PROSITE" id="PS51352">
    <property type="entry name" value="THIOREDOXIN_2"/>
    <property type="match status" value="1"/>
</dbReference>
<evidence type="ECO:0000259" key="7">
    <source>
        <dbReference type="PROSITE" id="PS51352"/>
    </source>
</evidence>
<dbReference type="InterPro" id="IPR036249">
    <property type="entry name" value="Thioredoxin-like_sf"/>
</dbReference>
<keyword evidence="5" id="KW-0676">Redox-active center</keyword>
<protein>
    <submittedName>
        <fullName evidence="8">DSBA oxidoreductase</fullName>
    </submittedName>
</protein>
<reference evidence="9" key="1">
    <citation type="submission" date="2010-02" db="EMBL/GenBank/DDBJ databases">
        <title>Complete sequence of Desulfurivibrio alkaliphilus AHT2.</title>
        <authorList>
            <consortium name="US DOE Joint Genome Institute"/>
            <person name="Pitluck S."/>
            <person name="Chertkov O."/>
            <person name="Detter J.C."/>
            <person name="Han C."/>
            <person name="Tapia R."/>
            <person name="Larimer F."/>
            <person name="Land M."/>
            <person name="Hauser L."/>
            <person name="Kyrpides N."/>
            <person name="Mikhailova N."/>
            <person name="Sorokin D.Y."/>
            <person name="Muyzer G."/>
            <person name="Woyke T."/>
        </authorList>
    </citation>
    <scope>NUCLEOTIDE SEQUENCE [LARGE SCALE GENOMIC DNA]</scope>
    <source>
        <strain evidence="9">DSM 19089 / UNIQEM U267 / AHT2</strain>
    </source>
</reference>
<dbReference type="PROSITE" id="PS51257">
    <property type="entry name" value="PROKAR_LIPOPROTEIN"/>
    <property type="match status" value="1"/>
</dbReference>
<evidence type="ECO:0000313" key="9">
    <source>
        <dbReference type="Proteomes" id="UP000001508"/>
    </source>
</evidence>
<feature type="chain" id="PRO_5003091458" evidence="6">
    <location>
        <begin position="27"/>
        <end position="286"/>
    </location>
</feature>
<dbReference type="GO" id="GO:0016491">
    <property type="term" value="F:oxidoreductase activity"/>
    <property type="evidence" value="ECO:0007669"/>
    <property type="project" value="UniProtKB-KW"/>
</dbReference>
<keyword evidence="9" id="KW-1185">Reference proteome</keyword>
<dbReference type="Pfam" id="PF13462">
    <property type="entry name" value="Thioredoxin_4"/>
    <property type="match status" value="1"/>
</dbReference>
<evidence type="ECO:0000256" key="6">
    <source>
        <dbReference type="SAM" id="SignalP"/>
    </source>
</evidence>
<sequence length="286" mass="31582">MSFRTIASLTAIIACALLLLGGPALAGVSWQAGVAITPEEKPLDVAYSLDGSRIYILVEGGKVLIYDEQGELTGTIPVDPEMDRISAVGLQRAGIPEKIVVTGSASGVVQELSLRFALQINTEGAPFLGRADAPVEIVEFSDFQCPHCARVKPLIEQIMLQFPDQVKVVFKHFPLSFHEYAKPAALATMAAQNQGKFWEFHDKLFAAQSEISPQRIRAIARELELDMERFNRDLQSRELHSRLEQDIQDGQQAGVRGTPTIFVNGMLLEQRSPENLRQMVEEALAR</sequence>
<dbReference type="PANTHER" id="PTHR13887">
    <property type="entry name" value="GLUTATHIONE S-TRANSFERASE KAPPA"/>
    <property type="match status" value="1"/>
</dbReference>
<organism evidence="8 9">
    <name type="scientific">Desulfurivibrio alkaliphilus (strain DSM 19089 / UNIQEM U267 / AHT2)</name>
    <dbReference type="NCBI Taxonomy" id="589865"/>
    <lineage>
        <taxon>Bacteria</taxon>
        <taxon>Pseudomonadati</taxon>
        <taxon>Thermodesulfobacteriota</taxon>
        <taxon>Desulfobulbia</taxon>
        <taxon>Desulfobulbales</taxon>
        <taxon>Desulfobulbaceae</taxon>
        <taxon>Desulfurivibrio</taxon>
    </lineage>
</organism>
<dbReference type="InterPro" id="IPR013766">
    <property type="entry name" value="Thioredoxin_domain"/>
</dbReference>
<name>D6Z004_DESAT</name>
<evidence type="ECO:0000256" key="4">
    <source>
        <dbReference type="ARBA" id="ARBA00023157"/>
    </source>
</evidence>